<dbReference type="Gene3D" id="3.40.50.1100">
    <property type="match status" value="2"/>
</dbReference>
<dbReference type="EC" id="2.5.1.47" evidence="4 12"/>
<gene>
    <name evidence="14" type="ORF">BHK98_00425</name>
</gene>
<dbReference type="InterPro" id="IPR005859">
    <property type="entry name" value="CysK"/>
</dbReference>
<comment type="similarity">
    <text evidence="3 12">Belongs to the cysteine synthase/cystathionine beta-synthase family.</text>
</comment>
<name>A0A1Q9JER3_9FIRM</name>
<keyword evidence="8 12" id="KW-0198">Cysteine biosynthesis</keyword>
<dbReference type="InterPro" id="IPR005856">
    <property type="entry name" value="Cys_synth"/>
</dbReference>
<comment type="cofactor">
    <cofactor evidence="1 10 12">
        <name>pyridoxal 5'-phosphate</name>
        <dbReference type="ChEBI" id="CHEBI:597326"/>
    </cofactor>
</comment>
<feature type="domain" description="Tryptophan synthase beta chain-like PALP" evidence="13">
    <location>
        <begin position="10"/>
        <end position="297"/>
    </location>
</feature>
<reference evidence="14 15" key="1">
    <citation type="journal article" date="2016" name="Appl. Environ. Microbiol.">
        <title>Function and Phylogeny of Bacterial Butyryl Coenzyme A:Acetate Transferases and Their Diversity in the Proximal Colon of Swine.</title>
        <authorList>
            <person name="Trachsel J."/>
            <person name="Bayles D.O."/>
            <person name="Looft T."/>
            <person name="Levine U.Y."/>
            <person name="Allen H.K."/>
        </authorList>
    </citation>
    <scope>NUCLEOTIDE SEQUENCE [LARGE SCALE GENOMIC DNA]</scope>
    <source>
        <strain evidence="14 15">68-3-10</strain>
    </source>
</reference>
<dbReference type="EMBL" id="MJIE01000001">
    <property type="protein sequence ID" value="OLR54689.1"/>
    <property type="molecule type" value="Genomic_DNA"/>
</dbReference>
<dbReference type="InterPro" id="IPR001216">
    <property type="entry name" value="P-phosphate_BS"/>
</dbReference>
<feature type="binding site" evidence="10">
    <location>
        <begin position="181"/>
        <end position="185"/>
    </location>
    <ligand>
        <name>pyridoxal 5'-phosphate</name>
        <dbReference type="ChEBI" id="CHEBI:597326"/>
    </ligand>
</feature>
<feature type="binding site" evidence="10">
    <location>
        <position position="269"/>
    </location>
    <ligand>
        <name>pyridoxal 5'-phosphate</name>
        <dbReference type="ChEBI" id="CHEBI:597326"/>
    </ligand>
</feature>
<evidence type="ECO:0000256" key="12">
    <source>
        <dbReference type="RuleBase" id="RU003985"/>
    </source>
</evidence>
<dbReference type="SUPFAM" id="SSF53686">
    <property type="entry name" value="Tryptophan synthase beta subunit-like PLP-dependent enzymes"/>
    <property type="match status" value="1"/>
</dbReference>
<evidence type="ECO:0000256" key="4">
    <source>
        <dbReference type="ARBA" id="ARBA00012681"/>
    </source>
</evidence>
<evidence type="ECO:0000256" key="3">
    <source>
        <dbReference type="ARBA" id="ARBA00007103"/>
    </source>
</evidence>
<dbReference type="PROSITE" id="PS00901">
    <property type="entry name" value="CYS_SYNTHASE"/>
    <property type="match status" value="1"/>
</dbReference>
<keyword evidence="6 12" id="KW-0808">Transferase</keyword>
<protein>
    <recommendedName>
        <fullName evidence="4 12">Cysteine synthase</fullName>
        <ecNumber evidence="4 12">2.5.1.47</ecNumber>
    </recommendedName>
</protein>
<comment type="caution">
    <text evidence="14">The sequence shown here is derived from an EMBL/GenBank/DDBJ whole genome shotgun (WGS) entry which is preliminary data.</text>
</comment>
<dbReference type="GO" id="GO:0006535">
    <property type="term" value="P:cysteine biosynthetic process from serine"/>
    <property type="evidence" value="ECO:0007669"/>
    <property type="project" value="UniProtKB-UniRule"/>
</dbReference>
<dbReference type="InterPro" id="IPR036052">
    <property type="entry name" value="TrpB-like_PALP_sf"/>
</dbReference>
<evidence type="ECO:0000256" key="2">
    <source>
        <dbReference type="ARBA" id="ARBA00004962"/>
    </source>
</evidence>
<feature type="modified residue" description="N6-(pyridoxal phosphate)lysine" evidence="11">
    <location>
        <position position="47"/>
    </location>
</feature>
<evidence type="ECO:0000256" key="10">
    <source>
        <dbReference type="PIRSR" id="PIRSR605856-50"/>
    </source>
</evidence>
<dbReference type="GO" id="GO:0005737">
    <property type="term" value="C:cytoplasm"/>
    <property type="evidence" value="ECO:0007669"/>
    <property type="project" value="UniProtKB-ARBA"/>
</dbReference>
<evidence type="ECO:0000256" key="8">
    <source>
        <dbReference type="ARBA" id="ARBA00023192"/>
    </source>
</evidence>
<feature type="binding site" evidence="10">
    <location>
        <position position="77"/>
    </location>
    <ligand>
        <name>pyridoxal 5'-phosphate</name>
        <dbReference type="ChEBI" id="CHEBI:597326"/>
    </ligand>
</feature>
<keyword evidence="7 10" id="KW-0663">Pyridoxal phosphate</keyword>
<dbReference type="NCBIfam" id="TIGR01139">
    <property type="entry name" value="cysK"/>
    <property type="match status" value="1"/>
</dbReference>
<evidence type="ECO:0000256" key="9">
    <source>
        <dbReference type="ARBA" id="ARBA00047931"/>
    </source>
</evidence>
<keyword evidence="5 12" id="KW-0028">Amino-acid biosynthesis</keyword>
<evidence type="ECO:0000259" key="13">
    <source>
        <dbReference type="Pfam" id="PF00291"/>
    </source>
</evidence>
<dbReference type="NCBIfam" id="TIGR01136">
    <property type="entry name" value="cysKM"/>
    <property type="match status" value="1"/>
</dbReference>
<sequence length="310" mass="32552">MANIYTSADQLIGKTPLLELTNTEKELKLDARLLAKLEYFNPAGSVKDRIAKAMIDDAEASGKLKPGSVIIEPTSGNTGIGLASVAAARGYRIIIVMPETMSIERRQLMKAYGAELVLTEGAKGMKGAIAKADELAAETPDSFIPGQFVNPANPKAHYETTGPEIYGDTDGKVDYFVAGVGTGGTLTGVGKYLKEKNPDVKIVAVEPASSPVLSEGKAGSHKIQGIGAGFVPDVLDTGVYDEIITVENDDAFEAGKLIGRNEGVLVGISSGAAVWAGVEIAKRPEAKGKNIVVLLPDTGDRYLSTALFQD</sequence>
<dbReference type="OrthoDB" id="9808024at2"/>
<dbReference type="PANTHER" id="PTHR10314">
    <property type="entry name" value="CYSTATHIONINE BETA-SYNTHASE"/>
    <property type="match status" value="1"/>
</dbReference>
<evidence type="ECO:0000256" key="5">
    <source>
        <dbReference type="ARBA" id="ARBA00022605"/>
    </source>
</evidence>
<keyword evidence="15" id="KW-1185">Reference proteome</keyword>
<dbReference type="STRING" id="1261640.BHK98_00425"/>
<evidence type="ECO:0000256" key="11">
    <source>
        <dbReference type="PIRSR" id="PIRSR605856-51"/>
    </source>
</evidence>
<dbReference type="InterPro" id="IPR001926">
    <property type="entry name" value="TrpB-like_PALP"/>
</dbReference>
<comment type="pathway">
    <text evidence="2">Amino-acid biosynthesis; L-cysteine biosynthesis; L-cysteine from L-serine: step 2/2.</text>
</comment>
<evidence type="ECO:0000256" key="6">
    <source>
        <dbReference type="ARBA" id="ARBA00022679"/>
    </source>
</evidence>
<dbReference type="FunFam" id="3.40.50.1100:FF:000067">
    <property type="entry name" value="Cysteine synthase"/>
    <property type="match status" value="1"/>
</dbReference>
<dbReference type="GO" id="GO:0004124">
    <property type="term" value="F:cysteine synthase activity"/>
    <property type="evidence" value="ECO:0007669"/>
    <property type="project" value="UniProtKB-UniRule"/>
</dbReference>
<dbReference type="RefSeq" id="WP_075711710.1">
    <property type="nucleotide sequence ID" value="NZ_MJIE01000001.1"/>
</dbReference>
<dbReference type="Pfam" id="PF00291">
    <property type="entry name" value="PALP"/>
    <property type="match status" value="1"/>
</dbReference>
<evidence type="ECO:0000313" key="15">
    <source>
        <dbReference type="Proteomes" id="UP000187404"/>
    </source>
</evidence>
<dbReference type="CDD" id="cd01561">
    <property type="entry name" value="CBS_like"/>
    <property type="match status" value="1"/>
</dbReference>
<organism evidence="14 15">
    <name type="scientific">Hornefia porci</name>
    <dbReference type="NCBI Taxonomy" id="2652292"/>
    <lineage>
        <taxon>Bacteria</taxon>
        <taxon>Bacillati</taxon>
        <taxon>Bacillota</taxon>
        <taxon>Clostridia</taxon>
        <taxon>Peptostreptococcales</taxon>
        <taxon>Anaerovoracaceae</taxon>
        <taxon>Hornefia</taxon>
    </lineage>
</organism>
<dbReference type="UniPathway" id="UPA00136">
    <property type="reaction ID" value="UER00200"/>
</dbReference>
<accession>A0A1Q9JER3</accession>
<dbReference type="Proteomes" id="UP000187404">
    <property type="component" value="Unassembled WGS sequence"/>
</dbReference>
<evidence type="ECO:0000313" key="14">
    <source>
        <dbReference type="EMBL" id="OLR54689.1"/>
    </source>
</evidence>
<evidence type="ECO:0000256" key="1">
    <source>
        <dbReference type="ARBA" id="ARBA00001933"/>
    </source>
</evidence>
<dbReference type="AlphaFoldDB" id="A0A1Q9JER3"/>
<evidence type="ECO:0000256" key="7">
    <source>
        <dbReference type="ARBA" id="ARBA00022898"/>
    </source>
</evidence>
<proteinExistence type="inferred from homology"/>
<comment type="catalytic activity">
    <reaction evidence="9 12">
        <text>O-acetyl-L-serine + hydrogen sulfide = L-cysteine + acetate</text>
        <dbReference type="Rhea" id="RHEA:14829"/>
        <dbReference type="ChEBI" id="CHEBI:29919"/>
        <dbReference type="ChEBI" id="CHEBI:30089"/>
        <dbReference type="ChEBI" id="CHEBI:35235"/>
        <dbReference type="ChEBI" id="CHEBI:58340"/>
        <dbReference type="EC" id="2.5.1.47"/>
    </reaction>
</comment>
<dbReference type="InterPro" id="IPR050214">
    <property type="entry name" value="Cys_Synth/Cystath_Beta-Synth"/>
</dbReference>